<feature type="compositionally biased region" description="Basic residues" evidence="2">
    <location>
        <begin position="468"/>
        <end position="477"/>
    </location>
</feature>
<evidence type="ECO:0000313" key="4">
    <source>
        <dbReference type="Proteomes" id="UP001205105"/>
    </source>
</evidence>
<proteinExistence type="inferred from homology"/>
<feature type="compositionally biased region" description="Pro residues" evidence="2">
    <location>
        <begin position="443"/>
        <end position="460"/>
    </location>
</feature>
<reference evidence="3" key="1">
    <citation type="submission" date="2020-11" db="EMBL/GenBank/DDBJ databases">
        <title>Chlorella ohadii genome sequencing and assembly.</title>
        <authorList>
            <person name="Murik O."/>
            <person name="Treves H."/>
            <person name="Kedem I."/>
            <person name="Shotland Y."/>
            <person name="Kaplan A."/>
        </authorList>
    </citation>
    <scope>NUCLEOTIDE SEQUENCE</scope>
    <source>
        <strain evidence="3">1</strain>
    </source>
</reference>
<dbReference type="InterPro" id="IPR005373">
    <property type="entry name" value="PHAF1"/>
</dbReference>
<dbReference type="Pfam" id="PF03676">
    <property type="entry name" value="PHAF1"/>
    <property type="match status" value="2"/>
</dbReference>
<feature type="region of interest" description="Disordered" evidence="2">
    <location>
        <begin position="408"/>
        <end position="517"/>
    </location>
</feature>
<feature type="region of interest" description="Disordered" evidence="2">
    <location>
        <begin position="235"/>
        <end position="264"/>
    </location>
</feature>
<feature type="compositionally biased region" description="Gly residues" evidence="2">
    <location>
        <begin position="327"/>
        <end position="348"/>
    </location>
</feature>
<accession>A0AAD5E0A3</accession>
<dbReference type="AlphaFoldDB" id="A0AAD5E0A3"/>
<keyword evidence="4" id="KW-1185">Reference proteome</keyword>
<gene>
    <name evidence="3" type="ORF">COHA_000374</name>
</gene>
<dbReference type="InterPro" id="IPR039156">
    <property type="entry name" value="PHAF1/BROMI"/>
</dbReference>
<feature type="region of interest" description="Disordered" evidence="2">
    <location>
        <begin position="535"/>
        <end position="565"/>
    </location>
</feature>
<dbReference type="Proteomes" id="UP001205105">
    <property type="component" value="Unassembled WGS sequence"/>
</dbReference>
<dbReference type="EMBL" id="JADXDR010000009">
    <property type="protein sequence ID" value="KAI7846113.1"/>
    <property type="molecule type" value="Genomic_DNA"/>
</dbReference>
<name>A0AAD5E0A3_9CHLO</name>
<feature type="compositionally biased region" description="Low complexity" evidence="2">
    <location>
        <begin position="500"/>
        <end position="516"/>
    </location>
</feature>
<protein>
    <submittedName>
        <fullName evidence="3">Uncharacterized protein</fullName>
    </submittedName>
</protein>
<feature type="compositionally biased region" description="Low complexity" evidence="2">
    <location>
        <begin position="597"/>
        <end position="614"/>
    </location>
</feature>
<organism evidence="3 4">
    <name type="scientific">Chlorella ohadii</name>
    <dbReference type="NCBI Taxonomy" id="2649997"/>
    <lineage>
        <taxon>Eukaryota</taxon>
        <taxon>Viridiplantae</taxon>
        <taxon>Chlorophyta</taxon>
        <taxon>core chlorophytes</taxon>
        <taxon>Trebouxiophyceae</taxon>
        <taxon>Chlorellales</taxon>
        <taxon>Chlorellaceae</taxon>
        <taxon>Chlorella clade</taxon>
        <taxon>Chlorella</taxon>
    </lineage>
</organism>
<evidence type="ECO:0000256" key="2">
    <source>
        <dbReference type="SAM" id="MobiDB-lite"/>
    </source>
</evidence>
<sequence>MMGSGGRPFSLLPGQGLGPFRLGQCLAEALDIVRQQPGTFRSCEVKYAQGKGSVPRPDVALAFPQLGFHLLFDGAQQRLRLVEVHDATRLQLSYGGRLLGGGPAPPRFGRVCEELGPTYPGEPVGGLYPLQYPGVLFLFPLAPGTAAAAGQQPRPSMSSSIAGVEFPVALPTPVARILIHHGTAACLAAARAAAPPPAAAAGSYYEPVEALAGQGLLLSASGACLRFGDSPQDVISELGEPSSTHTKPGRPPAASLPTAQGTASRASGPPDYFFCYAEHGIDVLFCGASHRLTKLVLHANAPSHPDFGLYRKCNFRVHPAGSWSLRGSGGEGAGADAGGMAWEGGNGGSPHAPSTGSEGAGSMKTAASHASLPAEEAHVAAGGLTQQAQQLQQAQQVQQQHMWGVPRHTVHASSAAASTEQAGFDGDAGESAQAQAGMAAPLGRPPRPPTTLPEPAPPPTGSGSKSGASKKKKKKERQRAAAAAKLLGAGGGSGDESAADTDTSFADSAPSSLASSPGMTSFLSNIAASGGTGGSRLAGAPGGPAHAACEAPAPPSGYSSDNGSYPSDFLAGRERRMECGSAFDGWSEADDLALLVGGDDTPAPAASTAPADSAAEQHTSLRCSAAVQTAPVDEAELALDGLGGMAGYHAAVAVAAGAGSSPDSFVLAESPALFDEAVAAAEYEAVPHLRSCSTQTQPYHMPAGAPRRAGSAASGSVRPRCPPGVASAACVGVDGSLADIRAAFGSAAKPALHTRLGGRHPFGPTHLYAFRGAVFEVTRSGAIATVTLFEG</sequence>
<evidence type="ECO:0000256" key="1">
    <source>
        <dbReference type="ARBA" id="ARBA00024339"/>
    </source>
</evidence>
<dbReference type="PANTHER" id="PTHR13465:SF2">
    <property type="entry name" value="PHAGOSOME ASSEMBLY FACTOR 1"/>
    <property type="match status" value="1"/>
</dbReference>
<dbReference type="PANTHER" id="PTHR13465">
    <property type="entry name" value="UPF0183 PROTEIN"/>
    <property type="match status" value="1"/>
</dbReference>
<feature type="region of interest" description="Disordered" evidence="2">
    <location>
        <begin position="597"/>
        <end position="616"/>
    </location>
</feature>
<evidence type="ECO:0000313" key="3">
    <source>
        <dbReference type="EMBL" id="KAI7846113.1"/>
    </source>
</evidence>
<feature type="region of interest" description="Disordered" evidence="2">
    <location>
        <begin position="324"/>
        <end position="375"/>
    </location>
</feature>
<comment type="caution">
    <text evidence="3">The sequence shown here is derived from an EMBL/GenBank/DDBJ whole genome shotgun (WGS) entry which is preliminary data.</text>
</comment>
<comment type="similarity">
    <text evidence="1">Belongs to the PHAF1 family.</text>
</comment>